<dbReference type="InterPro" id="IPR008756">
    <property type="entry name" value="Peptidase_M56"/>
</dbReference>
<dbReference type="EMBL" id="QNRR01000008">
    <property type="protein sequence ID" value="RBP40409.1"/>
    <property type="molecule type" value="Genomic_DNA"/>
</dbReference>
<feature type="transmembrane region" description="Helical" evidence="1">
    <location>
        <begin position="50"/>
        <end position="69"/>
    </location>
</feature>
<dbReference type="AlphaFoldDB" id="A0A366HEQ7"/>
<dbReference type="Pfam" id="PF05569">
    <property type="entry name" value="Peptidase_M56"/>
    <property type="match status" value="1"/>
</dbReference>
<dbReference type="OrthoDB" id="291597at2"/>
<dbReference type="PANTHER" id="PTHR34978:SF3">
    <property type="entry name" value="SLR0241 PROTEIN"/>
    <property type="match status" value="1"/>
</dbReference>
<comment type="caution">
    <text evidence="3">The sequence shown here is derived from an EMBL/GenBank/DDBJ whole genome shotgun (WGS) entry which is preliminary data.</text>
</comment>
<gene>
    <name evidence="3" type="ORF">DES53_108116</name>
</gene>
<feature type="transmembrane region" description="Helical" evidence="1">
    <location>
        <begin position="20"/>
        <end position="38"/>
    </location>
</feature>
<keyword evidence="1" id="KW-0812">Transmembrane</keyword>
<organism evidence="3 4">
    <name type="scientific">Roseimicrobium gellanilyticum</name>
    <dbReference type="NCBI Taxonomy" id="748857"/>
    <lineage>
        <taxon>Bacteria</taxon>
        <taxon>Pseudomonadati</taxon>
        <taxon>Verrucomicrobiota</taxon>
        <taxon>Verrucomicrobiia</taxon>
        <taxon>Verrucomicrobiales</taxon>
        <taxon>Verrucomicrobiaceae</taxon>
        <taxon>Roseimicrobium</taxon>
    </lineage>
</organism>
<sequence length="1150" mass="126291">MSTFLQSPWLKDLGWVLVHSLWQGATLWALLALVFAVGRHHLSAAAKHRLAWLTLTALALVPVITMIWMQVGKPEKPQPAQHVYASIAPAASKSPAPPPPAASPEKSDVTVVPLSTAPPTRPTDAFVVAEASKTSWVAQLPIWFATAWLAGLTLLTIRLLFGWRWIAGLKHTGTDPEPAWLAQFVEWANRAGLRHVRVLVCPALGVPLVVGWLRPVICFPASLLSRLSLAEVESLMLHELAHLKRRDPLLQFWVTVVETLLFHNPAAHALASTVRQTGELACDDLVLQWKGDGKTYARALAAAEEWRGAQFALAATGMGSLKHRIQRILGLGEHGRLTSLPERFGITSVAGIALYFVVCGLAVPRIARALTPEERITVINQEREALKITEDNAAPQEIKATGTVRTADGSKPKEDIGLTAWSKGYTSFYSGNRVGQQETVRGKGSRMHVGSWTPGYAPAITQATFDGPDKNHGAFELVIERGFPAVLKLVDKDGQPIPDAELSCTVYLAPECDFYRQGPLRTDAAGTCIPGNTLEGLSFRFDIRAYGYQWNRFQDVRFEKDKPVTLTLVKSTPIVGTVADARTQQPIAGVNVLCEMRRRDNGAFNHGYGYGIMPRMNAEPSDAQGKLALNICHPNDTYDLLLEAPGYGRKFVQMGGESGVFKFELEPELVFSGTIEDPEKKVMRKDSNIYLRLDQDFGPSGGAVDLPLSVKADASNTASFEFRQLSPGKLKLRVYEKEWETDFTSSMKDLRFRIEDGTLKCLSIPEKATPSAEATREVELVFTTPKGSPPFNGEVPLVIKNSTVTSHKVTDGICRVRAPLNTQLNIYSGGITGYRFDRKWEKIEAGDGPLHIDIPMEPAGAISGDIRMYPGFQVGRSDPYLILLKYEDRAGEWQTVHNDSGQLLKVLDHGSRFFISPVSLNARYRILIRHDTSITATPEFVVDEATPLMRKDISFPDGDTLRGTVLQPDGTPMEGGNIYLIYKEPAHRITSSNLPIKSDGTFELPHMNFDVDGLYYLSVPATRGIAPLIARLNGPASPLRLQRESANAVEGVVVGLDGAPLQGVKLHFAPVEVPTQTSFVDIADSLAADSPTDAEGKFRVSTLPAGKFRVFFGWEYIWATGDQHSMDDPAHMVEAPMPAGKAYKFVLKKR</sequence>
<dbReference type="Gene3D" id="3.30.2010.10">
    <property type="entry name" value="Metalloproteases ('zincins'), catalytic domain"/>
    <property type="match status" value="1"/>
</dbReference>
<proteinExistence type="predicted"/>
<feature type="domain" description="Peptidase M56" evidence="2">
    <location>
        <begin position="112"/>
        <end position="326"/>
    </location>
</feature>
<dbReference type="Proteomes" id="UP000253426">
    <property type="component" value="Unassembled WGS sequence"/>
</dbReference>
<feature type="transmembrane region" description="Helical" evidence="1">
    <location>
        <begin position="344"/>
        <end position="363"/>
    </location>
</feature>
<accession>A0A366HEQ7</accession>
<keyword evidence="4" id="KW-1185">Reference proteome</keyword>
<name>A0A366HEQ7_9BACT</name>
<feature type="transmembrane region" description="Helical" evidence="1">
    <location>
        <begin position="142"/>
        <end position="161"/>
    </location>
</feature>
<dbReference type="RefSeq" id="WP_113960282.1">
    <property type="nucleotide sequence ID" value="NZ_QNRR01000008.1"/>
</dbReference>
<reference evidence="3 4" key="1">
    <citation type="submission" date="2018-06" db="EMBL/GenBank/DDBJ databases">
        <title>Genomic Encyclopedia of Type Strains, Phase IV (KMG-IV): sequencing the most valuable type-strain genomes for metagenomic binning, comparative biology and taxonomic classification.</title>
        <authorList>
            <person name="Goeker M."/>
        </authorList>
    </citation>
    <scope>NUCLEOTIDE SEQUENCE [LARGE SCALE GENOMIC DNA]</scope>
    <source>
        <strain evidence="3 4">DSM 25532</strain>
    </source>
</reference>
<evidence type="ECO:0000313" key="4">
    <source>
        <dbReference type="Proteomes" id="UP000253426"/>
    </source>
</evidence>
<keyword evidence="1" id="KW-1133">Transmembrane helix</keyword>
<keyword evidence="1" id="KW-0472">Membrane</keyword>
<dbReference type="PANTHER" id="PTHR34978">
    <property type="entry name" value="POSSIBLE SENSOR-TRANSDUCER PROTEIN BLAR"/>
    <property type="match status" value="1"/>
</dbReference>
<protein>
    <submittedName>
        <fullName evidence="3">Beta-lactamase regulating signal transducer with metallopeptidase domain</fullName>
    </submittedName>
</protein>
<evidence type="ECO:0000256" key="1">
    <source>
        <dbReference type="SAM" id="Phobius"/>
    </source>
</evidence>
<evidence type="ECO:0000259" key="2">
    <source>
        <dbReference type="Pfam" id="PF05569"/>
    </source>
</evidence>
<evidence type="ECO:0000313" key="3">
    <source>
        <dbReference type="EMBL" id="RBP40409.1"/>
    </source>
</evidence>
<dbReference type="CDD" id="cd07341">
    <property type="entry name" value="M56_BlaR1_MecR1_like"/>
    <property type="match status" value="1"/>
</dbReference>
<dbReference type="InterPro" id="IPR052173">
    <property type="entry name" value="Beta-lactam_resp_regulator"/>
</dbReference>